<evidence type="ECO:0000256" key="1">
    <source>
        <dbReference type="ARBA" id="ARBA00004604"/>
    </source>
</evidence>
<keyword evidence="4 7" id="KW-0853">WD repeat</keyword>
<dbReference type="GO" id="GO:0070545">
    <property type="term" value="C:PeBoW complex"/>
    <property type="evidence" value="ECO:0007669"/>
    <property type="project" value="TreeGrafter"/>
</dbReference>
<dbReference type="PANTHER" id="PTHR17605">
    <property type="entry name" value="RIBOSOME BIOGENESIS PROTEIN BOP1 BLOCK OF PROLIFERATION 1 PROTEIN"/>
    <property type="match status" value="1"/>
</dbReference>
<dbReference type="PANTHER" id="PTHR17605:SF0">
    <property type="entry name" value="RIBOSOME BIOGENESIS PROTEIN BOP1"/>
    <property type="match status" value="1"/>
</dbReference>
<dbReference type="PROSITE" id="PS50082">
    <property type="entry name" value="WD_REPEATS_2"/>
    <property type="match status" value="1"/>
</dbReference>
<evidence type="ECO:0000256" key="3">
    <source>
        <dbReference type="ARBA" id="ARBA00022552"/>
    </source>
</evidence>
<dbReference type="OrthoDB" id="5571054at2759"/>
<keyword evidence="6" id="KW-0539">Nucleus</keyword>
<dbReference type="Gene3D" id="2.130.10.10">
    <property type="entry name" value="YVTN repeat-like/Quinoprotein amine dehydrogenase"/>
    <property type="match status" value="1"/>
</dbReference>
<keyword evidence="2" id="KW-0690">Ribosome biogenesis</keyword>
<reference evidence="10 11" key="1">
    <citation type="journal article" date="2013" name="Curr. Biol.">
        <title>The Genome of the Foraminiferan Reticulomyxa filosa.</title>
        <authorList>
            <person name="Glockner G."/>
            <person name="Hulsmann N."/>
            <person name="Schleicher M."/>
            <person name="Noegel A.A."/>
            <person name="Eichinger L."/>
            <person name="Gallinger C."/>
            <person name="Pawlowski J."/>
            <person name="Sierra R."/>
            <person name="Euteneuer U."/>
            <person name="Pillet L."/>
            <person name="Moustafa A."/>
            <person name="Platzer M."/>
            <person name="Groth M."/>
            <person name="Szafranski K."/>
            <person name="Schliwa M."/>
        </authorList>
    </citation>
    <scope>NUCLEOTIDE SEQUENCE [LARGE SCALE GENOMIC DNA]</scope>
</reference>
<feature type="repeat" description="WD" evidence="7">
    <location>
        <begin position="205"/>
        <end position="246"/>
    </location>
</feature>
<feature type="compositionally biased region" description="Polar residues" evidence="8">
    <location>
        <begin position="83"/>
        <end position="97"/>
    </location>
</feature>
<dbReference type="Pfam" id="PF08145">
    <property type="entry name" value="BOP1NT"/>
    <property type="match status" value="1"/>
</dbReference>
<dbReference type="SMART" id="SM00320">
    <property type="entry name" value="WD40"/>
    <property type="match status" value="5"/>
</dbReference>
<evidence type="ECO:0000313" key="10">
    <source>
        <dbReference type="EMBL" id="ETO05515.1"/>
    </source>
</evidence>
<dbReference type="InterPro" id="IPR001680">
    <property type="entry name" value="WD40_rpt"/>
</dbReference>
<organism evidence="10 11">
    <name type="scientific">Reticulomyxa filosa</name>
    <dbReference type="NCBI Taxonomy" id="46433"/>
    <lineage>
        <taxon>Eukaryota</taxon>
        <taxon>Sar</taxon>
        <taxon>Rhizaria</taxon>
        <taxon>Retaria</taxon>
        <taxon>Foraminifera</taxon>
        <taxon>Monothalamids</taxon>
        <taxon>Reticulomyxidae</taxon>
        <taxon>Reticulomyxa</taxon>
    </lineage>
</organism>
<dbReference type="GO" id="GO:0000463">
    <property type="term" value="P:maturation of LSU-rRNA from tricistronic rRNA transcript (SSU-rRNA, 5.8S rRNA, LSU-rRNA)"/>
    <property type="evidence" value="ECO:0007669"/>
    <property type="project" value="TreeGrafter"/>
</dbReference>
<dbReference type="InterPro" id="IPR019775">
    <property type="entry name" value="WD40_repeat_CS"/>
</dbReference>
<name>X6LXQ4_RETFI</name>
<dbReference type="GO" id="GO:0030687">
    <property type="term" value="C:preribosome, large subunit precursor"/>
    <property type="evidence" value="ECO:0007669"/>
    <property type="project" value="TreeGrafter"/>
</dbReference>
<dbReference type="InterPro" id="IPR015943">
    <property type="entry name" value="WD40/YVTN_repeat-like_dom_sf"/>
</dbReference>
<evidence type="ECO:0000256" key="2">
    <source>
        <dbReference type="ARBA" id="ARBA00022517"/>
    </source>
</evidence>
<dbReference type="EMBL" id="ASPP01028036">
    <property type="protein sequence ID" value="ETO05515.1"/>
    <property type="molecule type" value="Genomic_DNA"/>
</dbReference>
<evidence type="ECO:0000256" key="6">
    <source>
        <dbReference type="ARBA" id="ARBA00023242"/>
    </source>
</evidence>
<evidence type="ECO:0000259" key="9">
    <source>
        <dbReference type="SMART" id="SM01035"/>
    </source>
</evidence>
<evidence type="ECO:0000256" key="8">
    <source>
        <dbReference type="SAM" id="MobiDB-lite"/>
    </source>
</evidence>
<dbReference type="InterPro" id="IPR012953">
    <property type="entry name" value="BOP1_N_dom"/>
</dbReference>
<comment type="caution">
    <text evidence="10">The sequence shown here is derived from an EMBL/GenBank/DDBJ whole genome shotgun (WGS) entry which is preliminary data.</text>
</comment>
<protein>
    <submittedName>
        <fullName evidence="10">Ribosome biogenesis protein bop1</fullName>
    </submittedName>
</protein>
<comment type="subcellular location">
    <subcellularLocation>
        <location evidence="1">Nucleus</location>
        <location evidence="1">Nucleolus</location>
    </subcellularLocation>
</comment>
<feature type="domain" description="BOP1 N-terminal" evidence="9">
    <location>
        <begin position="1"/>
        <end position="198"/>
    </location>
</feature>
<feature type="region of interest" description="Disordered" evidence="8">
    <location>
        <begin position="76"/>
        <end position="98"/>
    </location>
</feature>
<dbReference type="Proteomes" id="UP000023152">
    <property type="component" value="Unassembled WGS sequence"/>
</dbReference>
<sequence>MAIIHRIRKGKSAAPIFDPGLPDTEEFDITTGGKLPKNSFTISKSDYKSILTYVRAIRNGWLKVDKYGKIFRNRNKEKRERNASSSAMTAKPVQNRSILAPPKERLPSHAESYNPPNEYLLTKQQRENFLSNSRFGRIIPRKYDSLRKVPAYGNFLQERFERCLDLYLCPRQVRTRTIIDPKDALPKLPSVHDLKPFPEILSLEFVGHSHTVRCLDISPCGTWLATGSDDGTVRVWEIETGREFWRHSFGTTSRVESVRFNPLIYKPLLMVVVKHRCILIPLSFITNADDYHTHVVNVITQFKKESLSIRNEKNELIIPRLGLEETMKLFKQNLLEELKNLMSSPNHKTLSLKKKNDEDESENEDKNEDEDEKIELNTNDINIAARWCFITFHGHKSNTICETYKLVNHNVVCVNMLNYLTGACWHAKGEYFATWRPQKQTAALIIHRFGKFSSQIPFTKAIGEIQDVLFHPRRPYIYVACKQSIHCFDLSVCKLIGKFLTTLSWINTFDLHKEGLNIISGGMDGRVCWYDIDLSHKPYKTFRFHKKAVRKCIFHPSRKYSHLWATCGDDGTIKIFYCKMFRDVYADPVLIPLKIINVNRNNPNKKRPTNHRVLDIQFHPKQPWIIASCSDSITRLYTAL</sequence>
<evidence type="ECO:0000313" key="11">
    <source>
        <dbReference type="Proteomes" id="UP000023152"/>
    </source>
</evidence>
<evidence type="ECO:0000256" key="7">
    <source>
        <dbReference type="PROSITE-ProRule" id="PRU00221"/>
    </source>
</evidence>
<evidence type="ECO:0000256" key="5">
    <source>
        <dbReference type="ARBA" id="ARBA00022737"/>
    </source>
</evidence>
<accession>X6LXQ4</accession>
<dbReference type="GO" id="GO:0043021">
    <property type="term" value="F:ribonucleoprotein complex binding"/>
    <property type="evidence" value="ECO:0007669"/>
    <property type="project" value="TreeGrafter"/>
</dbReference>
<feature type="region of interest" description="Disordered" evidence="8">
    <location>
        <begin position="348"/>
        <end position="373"/>
    </location>
</feature>
<keyword evidence="3" id="KW-0698">rRNA processing</keyword>
<proteinExistence type="predicted"/>
<dbReference type="SUPFAM" id="SSF50978">
    <property type="entry name" value="WD40 repeat-like"/>
    <property type="match status" value="1"/>
</dbReference>
<evidence type="ECO:0000256" key="4">
    <source>
        <dbReference type="ARBA" id="ARBA00022574"/>
    </source>
</evidence>
<gene>
    <name evidence="10" type="ORF">RFI_31881</name>
</gene>
<dbReference type="InterPro" id="IPR028598">
    <property type="entry name" value="BOP1/Erb1"/>
</dbReference>
<keyword evidence="5" id="KW-0677">Repeat</keyword>
<dbReference type="AlphaFoldDB" id="X6LXQ4"/>
<dbReference type="PROSITE" id="PS00678">
    <property type="entry name" value="WD_REPEATS_1"/>
    <property type="match status" value="1"/>
</dbReference>
<dbReference type="SMART" id="SM01035">
    <property type="entry name" value="BOP1NT"/>
    <property type="match status" value="1"/>
</dbReference>
<dbReference type="Pfam" id="PF00400">
    <property type="entry name" value="WD40"/>
    <property type="match status" value="3"/>
</dbReference>
<dbReference type="InterPro" id="IPR036322">
    <property type="entry name" value="WD40_repeat_dom_sf"/>
</dbReference>
<feature type="compositionally biased region" description="Acidic residues" evidence="8">
    <location>
        <begin position="358"/>
        <end position="373"/>
    </location>
</feature>
<dbReference type="OMA" id="LEVANPM"/>
<keyword evidence="11" id="KW-1185">Reference proteome</keyword>
<dbReference type="PROSITE" id="PS50294">
    <property type="entry name" value="WD_REPEATS_REGION"/>
    <property type="match status" value="1"/>
</dbReference>